<reference evidence="1" key="1">
    <citation type="submission" date="2023-05" db="EMBL/GenBank/DDBJ databases">
        <authorList>
            <person name="Stuckert A."/>
        </authorList>
    </citation>
    <scope>NUCLEOTIDE SEQUENCE</scope>
</reference>
<gene>
    <name evidence="1" type="ORF">SPARVUS_LOCUS1277806</name>
</gene>
<keyword evidence="2" id="KW-1185">Reference proteome</keyword>
<proteinExistence type="predicted"/>
<accession>A0ABN9ASV8</accession>
<comment type="caution">
    <text evidence="1">The sequence shown here is derived from an EMBL/GenBank/DDBJ whole genome shotgun (WGS) entry which is preliminary data.</text>
</comment>
<sequence length="61" mass="7067">MQSGKYCYLGSSQIQTHPWDCQTEKCDLSLQRTHLHCSRVHFVTELLLFPVASTLLYTTYS</sequence>
<dbReference type="EMBL" id="CATNWA010000678">
    <property type="protein sequence ID" value="CAI9537747.1"/>
    <property type="molecule type" value="Genomic_DNA"/>
</dbReference>
<evidence type="ECO:0000313" key="1">
    <source>
        <dbReference type="EMBL" id="CAI9537747.1"/>
    </source>
</evidence>
<protein>
    <submittedName>
        <fullName evidence="1">Uncharacterized protein</fullName>
    </submittedName>
</protein>
<organism evidence="1 2">
    <name type="scientific">Staurois parvus</name>
    <dbReference type="NCBI Taxonomy" id="386267"/>
    <lineage>
        <taxon>Eukaryota</taxon>
        <taxon>Metazoa</taxon>
        <taxon>Chordata</taxon>
        <taxon>Craniata</taxon>
        <taxon>Vertebrata</taxon>
        <taxon>Euteleostomi</taxon>
        <taxon>Amphibia</taxon>
        <taxon>Batrachia</taxon>
        <taxon>Anura</taxon>
        <taxon>Neobatrachia</taxon>
        <taxon>Ranoidea</taxon>
        <taxon>Ranidae</taxon>
        <taxon>Staurois</taxon>
    </lineage>
</organism>
<name>A0ABN9ASV8_9NEOB</name>
<dbReference type="Proteomes" id="UP001162483">
    <property type="component" value="Unassembled WGS sequence"/>
</dbReference>
<evidence type="ECO:0000313" key="2">
    <source>
        <dbReference type="Proteomes" id="UP001162483"/>
    </source>
</evidence>